<evidence type="ECO:0000313" key="3">
    <source>
        <dbReference type="EMBL" id="SFL08090.1"/>
    </source>
</evidence>
<dbReference type="SUPFAM" id="SSF55073">
    <property type="entry name" value="Nucleotide cyclase"/>
    <property type="match status" value="1"/>
</dbReference>
<sequence length="745" mass="82222">MDRKLSAILAADVVGYSALMERDEAGTFERLRAGRKELFEPEISRHHGHIFKLMGDGMLAEFASVVDAVECAVSLQRGLSERNASLPTAEQILVRIGINLGEVIVDGDDRYGDGVNIAARLQQLAEPGGICVSGKVAKEVERKLTFAFEPMGEQRVKNIAEPVQAYRVLLDPAAAGRTLHARRQLHAWRFPVAAGVLVLALGLAAAWWRPWERPAQLAAPAASEAADTRPSLVVLPFDNLSDDKEQEYLANGFTEDLTTELARVPGLFVVSRNAAFVYKNKDPKPEEVTAALGVRYLLEGSIRRVGDDMRINAQLIDSSTSGHLWAERFDGRWAEVFALQDKVVSSIAGALQLRLMSGAQADRAGGTTNPAAYEAYLKGMDIYNRVNTPEEFAQAVKHFQQAVQLDPDFGAAYAQLAWAYWNADITRAVVMGLSWDEAYGKIHETLKAAARHPSPGYYQLVAELMVREHNSDEAVTVLLKSVALDPSDTWNYLSLANALNFNGRPKEALSYLEAAARVDPISRMDYRHYQAGLAEFGQGKFEDAVRSIEKMDLDSPDPQAKFYALQVVVSAYGHLGRTDQAAAALETFRKVVARRMEYEPSQLLTQDYMVFKNTADIDRLLAGLTKAGVPDLPALARVGMNPKDRLTGGEIRSLMFGHEARGKLALHKFLPMQRATSADGTLSETVGQRTRTGASWVQGNFLCDAFPGELTSCGAIYRNVFRTPGRDDEYKAVYRWNQFEFSVVK</sequence>
<gene>
    <name evidence="3" type="ORF">SAMN04488498_12952</name>
</gene>
<dbReference type="SUPFAM" id="SSF48452">
    <property type="entry name" value="TPR-like"/>
    <property type="match status" value="1"/>
</dbReference>
<dbReference type="InterPro" id="IPR050697">
    <property type="entry name" value="Adenylyl/Guanylyl_Cyclase_3/4"/>
</dbReference>
<proteinExistence type="predicted"/>
<dbReference type="EMBL" id="FOSL01000029">
    <property type="protein sequence ID" value="SFL08090.1"/>
    <property type="molecule type" value="Genomic_DNA"/>
</dbReference>
<evidence type="ECO:0000256" key="1">
    <source>
        <dbReference type="SAM" id="Phobius"/>
    </source>
</evidence>
<dbReference type="Proteomes" id="UP000323300">
    <property type="component" value="Unassembled WGS sequence"/>
</dbReference>
<dbReference type="PANTHER" id="PTHR43081">
    <property type="entry name" value="ADENYLATE CYCLASE, TERMINAL-DIFFERENTIATION SPECIFIC-RELATED"/>
    <property type="match status" value="1"/>
</dbReference>
<keyword evidence="4" id="KW-1185">Reference proteome</keyword>
<reference evidence="3 4" key="1">
    <citation type="submission" date="2016-10" db="EMBL/GenBank/DDBJ databases">
        <authorList>
            <person name="Varghese N."/>
            <person name="Submissions S."/>
        </authorList>
    </citation>
    <scope>NUCLEOTIDE SEQUENCE [LARGE SCALE GENOMIC DNA]</scope>
    <source>
        <strain evidence="3 4">DSM 21822</strain>
    </source>
</reference>
<dbReference type="InterPro" id="IPR029787">
    <property type="entry name" value="Nucleotide_cyclase"/>
</dbReference>
<keyword evidence="1" id="KW-1133">Transmembrane helix</keyword>
<feature type="transmembrane region" description="Helical" evidence="1">
    <location>
        <begin position="187"/>
        <end position="208"/>
    </location>
</feature>
<keyword evidence="1" id="KW-0472">Membrane</keyword>
<name>A0A1I4ESL2_9HYPH</name>
<dbReference type="Gene3D" id="1.25.40.10">
    <property type="entry name" value="Tetratricopeptide repeat domain"/>
    <property type="match status" value="2"/>
</dbReference>
<dbReference type="PROSITE" id="PS50125">
    <property type="entry name" value="GUANYLATE_CYCLASE_2"/>
    <property type="match status" value="1"/>
</dbReference>
<dbReference type="PANTHER" id="PTHR43081:SF19">
    <property type="entry name" value="PH-SENSITIVE ADENYLATE CYCLASE RV1264"/>
    <property type="match status" value="1"/>
</dbReference>
<dbReference type="OrthoDB" id="9807521at2"/>
<dbReference type="RefSeq" id="WP_149763499.1">
    <property type="nucleotide sequence ID" value="NZ_BSPE01000012.1"/>
</dbReference>
<dbReference type="InterPro" id="IPR011990">
    <property type="entry name" value="TPR-like_helical_dom_sf"/>
</dbReference>
<dbReference type="GO" id="GO:0035556">
    <property type="term" value="P:intracellular signal transduction"/>
    <property type="evidence" value="ECO:0007669"/>
    <property type="project" value="InterPro"/>
</dbReference>
<dbReference type="Pfam" id="PF00211">
    <property type="entry name" value="Guanylate_cyc"/>
    <property type="match status" value="1"/>
</dbReference>
<dbReference type="Gene3D" id="3.40.50.10070">
    <property type="entry name" value="TolB, N-terminal domain"/>
    <property type="match status" value="1"/>
</dbReference>
<organism evidence="3 4">
    <name type="scientific">Neomesorhizobium albiziae</name>
    <dbReference type="NCBI Taxonomy" id="335020"/>
    <lineage>
        <taxon>Bacteria</taxon>
        <taxon>Pseudomonadati</taxon>
        <taxon>Pseudomonadota</taxon>
        <taxon>Alphaproteobacteria</taxon>
        <taxon>Hyphomicrobiales</taxon>
        <taxon>Phyllobacteriaceae</taxon>
        <taxon>Neomesorhizobium</taxon>
    </lineage>
</organism>
<dbReference type="InterPro" id="IPR001054">
    <property type="entry name" value="A/G_cyclase"/>
</dbReference>
<accession>A0A1I4ESL2</accession>
<dbReference type="AlphaFoldDB" id="A0A1I4ESL2"/>
<evidence type="ECO:0000259" key="2">
    <source>
        <dbReference type="PROSITE" id="PS50125"/>
    </source>
</evidence>
<dbReference type="Gene3D" id="3.30.70.1230">
    <property type="entry name" value="Nucleotide cyclase"/>
    <property type="match status" value="1"/>
</dbReference>
<keyword evidence="1" id="KW-0812">Transmembrane</keyword>
<dbReference type="GO" id="GO:0004016">
    <property type="term" value="F:adenylate cyclase activity"/>
    <property type="evidence" value="ECO:0007669"/>
    <property type="project" value="UniProtKB-ARBA"/>
</dbReference>
<evidence type="ECO:0000313" key="4">
    <source>
        <dbReference type="Proteomes" id="UP000323300"/>
    </source>
</evidence>
<dbReference type="GO" id="GO:0006171">
    <property type="term" value="P:cAMP biosynthetic process"/>
    <property type="evidence" value="ECO:0007669"/>
    <property type="project" value="TreeGrafter"/>
</dbReference>
<feature type="domain" description="Guanylate cyclase" evidence="2">
    <location>
        <begin position="7"/>
        <end position="122"/>
    </location>
</feature>
<protein>
    <submittedName>
        <fullName evidence="3">TolB amino-terminal domain-containing protein</fullName>
    </submittedName>
</protein>
<dbReference type="CDD" id="cd07302">
    <property type="entry name" value="CHD"/>
    <property type="match status" value="1"/>
</dbReference>